<protein>
    <submittedName>
        <fullName evidence="1">Uncharacterized protein</fullName>
    </submittedName>
</protein>
<sequence>MSHKRAENCVGPWLEFIVLIYRLESGNPIGYNRNDRWKEQNVLVGENAQRQLLLL</sequence>
<accession>A0A5B9PJV5</accession>
<organism evidence="1 2">
    <name type="scientific">Mariniblastus fucicola</name>
    <dbReference type="NCBI Taxonomy" id="980251"/>
    <lineage>
        <taxon>Bacteria</taxon>
        <taxon>Pseudomonadati</taxon>
        <taxon>Planctomycetota</taxon>
        <taxon>Planctomycetia</taxon>
        <taxon>Pirellulales</taxon>
        <taxon>Pirellulaceae</taxon>
        <taxon>Mariniblastus</taxon>
    </lineage>
</organism>
<keyword evidence="2" id="KW-1185">Reference proteome</keyword>
<dbReference type="KEGG" id="mff:MFFC18_26660"/>
<gene>
    <name evidence="1" type="ORF">MFFC18_26660</name>
</gene>
<dbReference type="EMBL" id="CP042912">
    <property type="protein sequence ID" value="QEG22783.1"/>
    <property type="molecule type" value="Genomic_DNA"/>
</dbReference>
<evidence type="ECO:0000313" key="1">
    <source>
        <dbReference type="EMBL" id="QEG22783.1"/>
    </source>
</evidence>
<reference evidence="1 2" key="1">
    <citation type="submission" date="2019-08" db="EMBL/GenBank/DDBJ databases">
        <title>Deep-cultivation of Planctomycetes and their phenomic and genomic characterization uncovers novel biology.</title>
        <authorList>
            <person name="Wiegand S."/>
            <person name="Jogler M."/>
            <person name="Boedeker C."/>
            <person name="Pinto D."/>
            <person name="Vollmers J."/>
            <person name="Rivas-Marin E."/>
            <person name="Kohn T."/>
            <person name="Peeters S.H."/>
            <person name="Heuer A."/>
            <person name="Rast P."/>
            <person name="Oberbeckmann S."/>
            <person name="Bunk B."/>
            <person name="Jeske O."/>
            <person name="Meyerdierks A."/>
            <person name="Storesund J.E."/>
            <person name="Kallscheuer N."/>
            <person name="Luecker S."/>
            <person name="Lage O.M."/>
            <person name="Pohl T."/>
            <person name="Merkel B.J."/>
            <person name="Hornburger P."/>
            <person name="Mueller R.-W."/>
            <person name="Bruemmer F."/>
            <person name="Labrenz M."/>
            <person name="Spormann A.M."/>
            <person name="Op den Camp H."/>
            <person name="Overmann J."/>
            <person name="Amann R."/>
            <person name="Jetten M.S.M."/>
            <person name="Mascher T."/>
            <person name="Medema M.H."/>
            <person name="Devos D.P."/>
            <person name="Kaster A.-K."/>
            <person name="Ovreas L."/>
            <person name="Rohde M."/>
            <person name="Galperin M.Y."/>
            <person name="Jogler C."/>
        </authorList>
    </citation>
    <scope>NUCLEOTIDE SEQUENCE [LARGE SCALE GENOMIC DNA]</scope>
    <source>
        <strain evidence="1 2">FC18</strain>
    </source>
</reference>
<name>A0A5B9PJV5_9BACT</name>
<proteinExistence type="predicted"/>
<dbReference type="Proteomes" id="UP000322214">
    <property type="component" value="Chromosome"/>
</dbReference>
<dbReference type="AlphaFoldDB" id="A0A5B9PJV5"/>
<evidence type="ECO:0000313" key="2">
    <source>
        <dbReference type="Proteomes" id="UP000322214"/>
    </source>
</evidence>